<dbReference type="Proteomes" id="UP000648239">
    <property type="component" value="Unassembled WGS sequence"/>
</dbReference>
<sequence length="145" mass="16529">MASNYETFWDNRSFAVIGHEVRKNFPVLTYQGLKKLGKTVYPVDPSVKQIEGDRAFADLACLPEKVDAVVLEVPKEETREWVARAAKAGIRDVWIHMQRDTPEALELAKENGLNVRSGSCAVMYLTRGFTYHSIHKWIMKVAGRY</sequence>
<name>A0A8J6XS43_9BACT</name>
<organism evidence="2 3">
    <name type="scientific">Candidatus Polarisedimenticola svalbardensis</name>
    <dbReference type="NCBI Taxonomy" id="2886004"/>
    <lineage>
        <taxon>Bacteria</taxon>
        <taxon>Pseudomonadati</taxon>
        <taxon>Acidobacteriota</taxon>
        <taxon>Candidatus Polarisedimenticolia</taxon>
        <taxon>Candidatus Polarisedimenticolales</taxon>
        <taxon>Candidatus Polarisedimenticolaceae</taxon>
        <taxon>Candidatus Polarisedimenticola</taxon>
    </lineage>
</organism>
<dbReference type="Gene3D" id="3.40.50.720">
    <property type="entry name" value="NAD(P)-binding Rossmann-like Domain"/>
    <property type="match status" value="1"/>
</dbReference>
<comment type="caution">
    <text evidence="2">The sequence shown here is derived from an EMBL/GenBank/DDBJ whole genome shotgun (WGS) entry which is preliminary data.</text>
</comment>
<gene>
    <name evidence="2" type="ORF">IFK94_05530</name>
</gene>
<dbReference type="PANTHER" id="PTHR33303:SF2">
    <property type="entry name" value="COA-BINDING DOMAIN-CONTAINING PROTEIN"/>
    <property type="match status" value="1"/>
</dbReference>
<dbReference type="PANTHER" id="PTHR33303">
    <property type="entry name" value="CYTOPLASMIC PROTEIN-RELATED"/>
    <property type="match status" value="1"/>
</dbReference>
<proteinExistence type="predicted"/>
<reference evidence="2 3" key="1">
    <citation type="submission" date="2020-08" db="EMBL/GenBank/DDBJ databases">
        <title>Acidobacteriota in marine sediments use diverse sulfur dissimilation pathways.</title>
        <authorList>
            <person name="Wasmund K."/>
        </authorList>
    </citation>
    <scope>NUCLEOTIDE SEQUENCE [LARGE SCALE GENOMIC DNA]</scope>
    <source>
        <strain evidence="2">MAG AM4</strain>
    </source>
</reference>
<dbReference type="InterPro" id="IPR003781">
    <property type="entry name" value="CoA-bd"/>
</dbReference>
<evidence type="ECO:0000313" key="3">
    <source>
        <dbReference type="Proteomes" id="UP000648239"/>
    </source>
</evidence>
<evidence type="ECO:0000313" key="2">
    <source>
        <dbReference type="EMBL" id="MBD3867567.1"/>
    </source>
</evidence>
<feature type="domain" description="CoA-binding" evidence="1">
    <location>
        <begin position="8"/>
        <end position="96"/>
    </location>
</feature>
<dbReference type="SMART" id="SM00881">
    <property type="entry name" value="CoA_binding"/>
    <property type="match status" value="1"/>
</dbReference>
<dbReference type="SUPFAM" id="SSF51735">
    <property type="entry name" value="NAD(P)-binding Rossmann-fold domains"/>
    <property type="match status" value="1"/>
</dbReference>
<accession>A0A8J6XS43</accession>
<dbReference type="EMBL" id="JACXWD010000012">
    <property type="protein sequence ID" value="MBD3867567.1"/>
    <property type="molecule type" value="Genomic_DNA"/>
</dbReference>
<dbReference type="InterPro" id="IPR036291">
    <property type="entry name" value="NAD(P)-bd_dom_sf"/>
</dbReference>
<dbReference type="AlphaFoldDB" id="A0A8J6XS43"/>
<protein>
    <submittedName>
        <fullName evidence="2">CoA-binding protein</fullName>
    </submittedName>
</protein>
<evidence type="ECO:0000259" key="1">
    <source>
        <dbReference type="SMART" id="SM00881"/>
    </source>
</evidence>
<dbReference type="Pfam" id="PF13380">
    <property type="entry name" value="CoA_binding_2"/>
    <property type="match status" value="1"/>
</dbReference>